<evidence type="ECO:0000256" key="4">
    <source>
        <dbReference type="ARBA" id="ARBA00022737"/>
    </source>
</evidence>
<keyword evidence="9" id="KW-1185">Reference proteome</keyword>
<proteinExistence type="inferred from homology"/>
<accession>A0ABQ6M7N2</accession>
<dbReference type="InterPro" id="IPR002048">
    <property type="entry name" value="EF_hand_dom"/>
</dbReference>
<evidence type="ECO:0000313" key="9">
    <source>
        <dbReference type="Proteomes" id="UP001165060"/>
    </source>
</evidence>
<keyword evidence="3" id="KW-0479">Metal-binding</keyword>
<reference evidence="8 9" key="1">
    <citation type="journal article" date="2023" name="Commun. Biol.">
        <title>Genome analysis of Parmales, the sister group of diatoms, reveals the evolutionary specialization of diatoms from phago-mixotrophs to photoautotrophs.</title>
        <authorList>
            <person name="Ban H."/>
            <person name="Sato S."/>
            <person name="Yoshikawa S."/>
            <person name="Yamada K."/>
            <person name="Nakamura Y."/>
            <person name="Ichinomiya M."/>
            <person name="Sato N."/>
            <person name="Blanc-Mathieu R."/>
            <person name="Endo H."/>
            <person name="Kuwata A."/>
            <person name="Ogata H."/>
        </authorList>
    </citation>
    <scope>NUCLEOTIDE SEQUENCE [LARGE SCALE GENOMIC DNA]</scope>
</reference>
<dbReference type="InterPro" id="IPR028846">
    <property type="entry name" value="Recoverin"/>
</dbReference>
<evidence type="ECO:0000256" key="5">
    <source>
        <dbReference type="ARBA" id="ARBA00023288"/>
    </source>
</evidence>
<feature type="region of interest" description="Disordered" evidence="6">
    <location>
        <begin position="1"/>
        <end position="31"/>
    </location>
</feature>
<dbReference type="Pfam" id="PF13499">
    <property type="entry name" value="EF-hand_7"/>
    <property type="match status" value="1"/>
</dbReference>
<comment type="similarity">
    <text evidence="1">Belongs to the recoverin family.</text>
</comment>
<evidence type="ECO:0000256" key="2">
    <source>
        <dbReference type="ARBA" id="ARBA00022707"/>
    </source>
</evidence>
<dbReference type="Proteomes" id="UP001165060">
    <property type="component" value="Unassembled WGS sequence"/>
</dbReference>
<keyword evidence="5" id="KW-0449">Lipoprotein</keyword>
<evidence type="ECO:0000256" key="3">
    <source>
        <dbReference type="ARBA" id="ARBA00022723"/>
    </source>
</evidence>
<feature type="compositionally biased region" description="Low complexity" evidence="6">
    <location>
        <begin position="1"/>
        <end position="15"/>
    </location>
</feature>
<feature type="domain" description="EF-hand" evidence="7">
    <location>
        <begin position="173"/>
        <end position="208"/>
    </location>
</feature>
<dbReference type="PANTHER" id="PTHR23055:SF178">
    <property type="entry name" value="NEUROCALCIN HOMOLOG"/>
    <property type="match status" value="1"/>
</dbReference>
<dbReference type="PROSITE" id="PS50222">
    <property type="entry name" value="EF_HAND_2"/>
    <property type="match status" value="3"/>
</dbReference>
<protein>
    <recommendedName>
        <fullName evidence="7">EF-hand domain-containing protein</fullName>
    </recommendedName>
</protein>
<evidence type="ECO:0000313" key="8">
    <source>
        <dbReference type="EMBL" id="GMI21159.1"/>
    </source>
</evidence>
<feature type="domain" description="EF-hand" evidence="7">
    <location>
        <begin position="89"/>
        <end position="124"/>
    </location>
</feature>
<gene>
    <name evidence="8" type="ORF">TeGR_g690</name>
</gene>
<evidence type="ECO:0000256" key="6">
    <source>
        <dbReference type="SAM" id="MobiDB-lite"/>
    </source>
</evidence>
<dbReference type="EMBL" id="BRYB01000039">
    <property type="protein sequence ID" value="GMI21159.1"/>
    <property type="molecule type" value="Genomic_DNA"/>
</dbReference>
<dbReference type="SUPFAM" id="SSF47473">
    <property type="entry name" value="EF-hand"/>
    <property type="match status" value="1"/>
</dbReference>
<dbReference type="Gene3D" id="1.10.238.10">
    <property type="entry name" value="EF-hand"/>
    <property type="match status" value="1"/>
</dbReference>
<organism evidence="8 9">
    <name type="scientific">Tetraparma gracilis</name>
    <dbReference type="NCBI Taxonomy" id="2962635"/>
    <lineage>
        <taxon>Eukaryota</taxon>
        <taxon>Sar</taxon>
        <taxon>Stramenopiles</taxon>
        <taxon>Ochrophyta</taxon>
        <taxon>Bolidophyceae</taxon>
        <taxon>Parmales</taxon>
        <taxon>Triparmaceae</taxon>
        <taxon>Tetraparma</taxon>
    </lineage>
</organism>
<dbReference type="PANTHER" id="PTHR23055">
    <property type="entry name" value="CALCIUM BINDING PROTEINS"/>
    <property type="match status" value="1"/>
</dbReference>
<dbReference type="Pfam" id="PF13833">
    <property type="entry name" value="EF-hand_8"/>
    <property type="match status" value="1"/>
</dbReference>
<keyword evidence="4" id="KW-0677">Repeat</keyword>
<sequence length="328" mass="36162">MGAGASSAPSAYEAAPHTRERRRSTNNALGGGTNDLILRSLAENTGFEQGELKNLQDAFVSLAEKQGNPNTITEDEFREALAVVGILESDQVILHQLFHVMDKDGANQINFKEFVTCASVMLSGSVADKLHFSFELYDSTGDGQVEMKDMKDILKHFNTTASWFGTPGITDEEVDKLVTEVFEKHDAEKNGKLSYKEFMSAVTENPILVQFLNSKGSATVKAKVMLPIWFINYDFTFSGDQKGKGKEFLSCDELGAMIMEAKKHKTCKASTVVAKTNGAADGPEEFSLHQEWHGPFDDKIFLESAFAKKIAETEGVDGKLCKWKSVDF</sequence>
<evidence type="ECO:0000256" key="1">
    <source>
        <dbReference type="ARBA" id="ARBA00006049"/>
    </source>
</evidence>
<name>A0ABQ6M7N2_9STRA</name>
<feature type="domain" description="EF-hand" evidence="7">
    <location>
        <begin position="125"/>
        <end position="160"/>
    </location>
</feature>
<dbReference type="InterPro" id="IPR011992">
    <property type="entry name" value="EF-hand-dom_pair"/>
</dbReference>
<dbReference type="CDD" id="cd00051">
    <property type="entry name" value="EFh"/>
    <property type="match status" value="1"/>
</dbReference>
<dbReference type="PRINTS" id="PR00450">
    <property type="entry name" value="RECOVERIN"/>
</dbReference>
<dbReference type="SMART" id="SM00054">
    <property type="entry name" value="EFh"/>
    <property type="match status" value="3"/>
</dbReference>
<evidence type="ECO:0000259" key="7">
    <source>
        <dbReference type="PROSITE" id="PS50222"/>
    </source>
</evidence>
<comment type="caution">
    <text evidence="8">The sequence shown here is derived from an EMBL/GenBank/DDBJ whole genome shotgun (WGS) entry which is preliminary data.</text>
</comment>
<keyword evidence="2" id="KW-0519">Myristate</keyword>